<reference evidence="1 2" key="1">
    <citation type="journal article" date="2023" name="G3 (Bethesda)">
        <title>A high-quality reference genome for the fission yeast Schizosaccharomyces osmophilus.</title>
        <authorList>
            <person name="Jia G.S."/>
            <person name="Zhang W.C."/>
            <person name="Liang Y."/>
            <person name="Liu X.H."/>
            <person name="Rhind N."/>
            <person name="Pidoux A."/>
            <person name="Brysch-Herzberg M."/>
            <person name="Du L.L."/>
        </authorList>
    </citation>
    <scope>NUCLEOTIDE SEQUENCE [LARGE SCALE GENOMIC DNA]</scope>
    <source>
        <strain evidence="1 2">CBS 15793</strain>
    </source>
</reference>
<organism evidence="1 2">
    <name type="scientific">Schizosaccharomyces osmophilus</name>
    <dbReference type="NCBI Taxonomy" id="2545709"/>
    <lineage>
        <taxon>Eukaryota</taxon>
        <taxon>Fungi</taxon>
        <taxon>Dikarya</taxon>
        <taxon>Ascomycota</taxon>
        <taxon>Taphrinomycotina</taxon>
        <taxon>Schizosaccharomycetes</taxon>
        <taxon>Schizosaccharomycetales</taxon>
        <taxon>Schizosaccharomycetaceae</taxon>
        <taxon>Schizosaccharomyces</taxon>
    </lineage>
</organism>
<proteinExistence type="predicted"/>
<dbReference type="KEGG" id="som:SOMG_02018"/>
<gene>
    <name evidence="1" type="primary">meu32</name>
    <name evidence="1" type="ORF">SOMG_02018</name>
</gene>
<evidence type="ECO:0000313" key="2">
    <source>
        <dbReference type="Proteomes" id="UP001212411"/>
    </source>
</evidence>
<dbReference type="RefSeq" id="XP_056035440.1">
    <property type="nucleotide sequence ID" value="XM_056180811.1"/>
</dbReference>
<accession>A0AAE9W771</accession>
<dbReference type="Proteomes" id="UP001212411">
    <property type="component" value="Chromosome 1"/>
</dbReference>
<dbReference type="GeneID" id="80875500"/>
<evidence type="ECO:0000313" key="1">
    <source>
        <dbReference type="EMBL" id="WBW71197.1"/>
    </source>
</evidence>
<keyword evidence="2" id="KW-1185">Reference proteome</keyword>
<name>A0AAE9W771_9SCHI</name>
<dbReference type="Gene3D" id="2.40.50.140">
    <property type="entry name" value="Nucleic acid-binding proteins"/>
    <property type="match status" value="1"/>
</dbReference>
<dbReference type="InterPro" id="IPR012340">
    <property type="entry name" value="NA-bd_OB-fold"/>
</dbReference>
<dbReference type="AlphaFoldDB" id="A0AAE9W771"/>
<protein>
    <submittedName>
        <fullName evidence="1">Schizosaccharomyces specific protein Meu32</fullName>
    </submittedName>
</protein>
<dbReference type="EMBL" id="CP115611">
    <property type="protein sequence ID" value="WBW71197.1"/>
    <property type="molecule type" value="Genomic_DNA"/>
</dbReference>
<sequence>MNVYYEDFFNWNSYETFKICNLENQSSKFRVQGEIVNIMRIDSKHRNLQYQLKVMDETGVLKIKYNVKSSSPCYKTLRHLKLGNVVQVYSNIVTGRSSLNEWRLALCAEDAESKIEIISEDSLKRDFLFLDLSNLSPLRLLKDMQTATAVHALVALQWKHDVENYQCGAGIKRVKRLIEVTDGFYSAILILHDEPLVFASEEWNAQTVLYITHMNVYADAHGLPELNIEDAEVQVRCLNHNKIGEFSRIVHDQLKLLIHDSSKRWTLKALEEQTVSSGLQVIGVVNVLIVKSKIRKLLNSKNLFIQADSGALKFNNFVETIIDESGCLQHPKFHSTLLEFLLGYSPEEVNGMNESEICQLEEIFLYRRFNLVARAYGNIIEFFESKSLQTEYDDDGQFINWTI</sequence>